<organism evidence="1 2">
    <name type="scientific">Paraburkholderia sejongensis</name>
    <dbReference type="NCBI Taxonomy" id="2886946"/>
    <lineage>
        <taxon>Bacteria</taxon>
        <taxon>Pseudomonadati</taxon>
        <taxon>Pseudomonadota</taxon>
        <taxon>Betaproteobacteria</taxon>
        <taxon>Burkholderiales</taxon>
        <taxon>Burkholderiaceae</taxon>
        <taxon>Paraburkholderia</taxon>
    </lineage>
</organism>
<evidence type="ECO:0000313" key="2">
    <source>
        <dbReference type="Proteomes" id="UP001431019"/>
    </source>
</evidence>
<proteinExistence type="predicted"/>
<dbReference type="EMBL" id="JAJITD010000036">
    <property type="protein sequence ID" value="MCC8397633.1"/>
    <property type="molecule type" value="Genomic_DNA"/>
</dbReference>
<sequence length="53" mass="6328">MKKSPSPYHGFRFPSAVVSRAMRWYHRFNLSLRDIEELLLERGVTVTYESVRN</sequence>
<protein>
    <recommendedName>
        <fullName evidence="3">Transposase</fullName>
    </recommendedName>
</protein>
<dbReference type="Proteomes" id="UP001431019">
    <property type="component" value="Unassembled WGS sequence"/>
</dbReference>
<keyword evidence="2" id="KW-1185">Reference proteome</keyword>
<evidence type="ECO:0000313" key="1">
    <source>
        <dbReference type="EMBL" id="MCC8397633.1"/>
    </source>
</evidence>
<gene>
    <name evidence="1" type="ORF">LJ656_34385</name>
</gene>
<comment type="caution">
    <text evidence="1">The sequence shown here is derived from an EMBL/GenBank/DDBJ whole genome shotgun (WGS) entry which is preliminary data.</text>
</comment>
<reference evidence="1 2" key="1">
    <citation type="submission" date="2021-11" db="EMBL/GenBank/DDBJ databases">
        <authorList>
            <person name="Oh E.-T."/>
            <person name="Kim S.-B."/>
        </authorList>
    </citation>
    <scope>NUCLEOTIDE SEQUENCE [LARGE SCALE GENOMIC DNA]</scope>
    <source>
        <strain evidence="1 2">MMS20-SJTR3</strain>
    </source>
</reference>
<accession>A0ABS8K6Y4</accession>
<evidence type="ECO:0008006" key="3">
    <source>
        <dbReference type="Google" id="ProtNLM"/>
    </source>
</evidence>
<name>A0ABS8K6Y4_9BURK</name>
<dbReference type="RefSeq" id="WP_425606078.1">
    <property type="nucleotide sequence ID" value="NZ_JAJITD010000036.1"/>
</dbReference>